<gene>
    <name evidence="2" type="ORF">E5A74_06925</name>
</gene>
<protein>
    <submittedName>
        <fullName evidence="2">Uncharacterized protein</fullName>
    </submittedName>
</protein>
<evidence type="ECO:0000313" key="2">
    <source>
        <dbReference type="EMBL" id="TGX44505.1"/>
    </source>
</evidence>
<keyword evidence="1" id="KW-0732">Signal</keyword>
<dbReference type="Proteomes" id="UP000309848">
    <property type="component" value="Unassembled WGS sequence"/>
</dbReference>
<dbReference type="AlphaFoldDB" id="A0A4S1WPM9"/>
<feature type="signal peptide" evidence="1">
    <location>
        <begin position="1"/>
        <end position="22"/>
    </location>
</feature>
<evidence type="ECO:0000313" key="3">
    <source>
        <dbReference type="Proteomes" id="UP000309848"/>
    </source>
</evidence>
<evidence type="ECO:0000256" key="1">
    <source>
        <dbReference type="SAM" id="SignalP"/>
    </source>
</evidence>
<keyword evidence="3" id="KW-1185">Reference proteome</keyword>
<sequence>MKLLLAFALAAAPASDAITAFAGGRVKSPDGKWTVWAAAIDTDAESQPGIARLNGPGVRNRELMRFARGIDVVWPQEPGSVLLVQRTSRFASVYAFTLGPIEAGGDRIQSDLDRNLARRMPRLGSIENRRIGFGRLGEATCVLVEESGLPPGAATGSPIARRGAFRIDVGDRRAVPVAECPGARID</sequence>
<reference evidence="2 3" key="1">
    <citation type="submission" date="2019-04" db="EMBL/GenBank/DDBJ databases">
        <title>Sphingomonas psychrotolerans sp. nov., isolated from soil in the Tianshan Mountains, Xinjiang, China.</title>
        <authorList>
            <person name="Luo Y."/>
            <person name="Sheng H."/>
        </authorList>
    </citation>
    <scope>NUCLEOTIDE SEQUENCE [LARGE SCALE GENOMIC DNA]</scope>
    <source>
        <strain evidence="2 3">KIS18-15</strain>
    </source>
</reference>
<comment type="caution">
    <text evidence="2">The sequence shown here is derived from an EMBL/GenBank/DDBJ whole genome shotgun (WGS) entry which is preliminary data.</text>
</comment>
<dbReference type="RefSeq" id="WP_135983520.1">
    <property type="nucleotide sequence ID" value="NZ_JAASQM010000002.1"/>
</dbReference>
<name>A0A4S1WPM9_9SPHN</name>
<organism evidence="2 3">
    <name type="scientific">Sphingomonas naasensis</name>
    <dbReference type="NCBI Taxonomy" id="1344951"/>
    <lineage>
        <taxon>Bacteria</taxon>
        <taxon>Pseudomonadati</taxon>
        <taxon>Pseudomonadota</taxon>
        <taxon>Alphaproteobacteria</taxon>
        <taxon>Sphingomonadales</taxon>
        <taxon>Sphingomonadaceae</taxon>
        <taxon>Sphingomonas</taxon>
    </lineage>
</organism>
<feature type="chain" id="PRO_5020499286" evidence="1">
    <location>
        <begin position="23"/>
        <end position="186"/>
    </location>
</feature>
<accession>A0A4S1WPM9</accession>
<dbReference type="OrthoDB" id="7577868at2"/>
<dbReference type="EMBL" id="SRXU01000002">
    <property type="protein sequence ID" value="TGX44505.1"/>
    <property type="molecule type" value="Genomic_DNA"/>
</dbReference>
<proteinExistence type="predicted"/>